<gene>
    <name evidence="2" type="ORF">RGD00_09045</name>
</gene>
<sequence length="121" mass="13272">MRIKALSIVQPGGSRIAAGLKTLEVRRWSPGLSPAEDLLIVENRRFLRHDGEEDPDGRAVAVVRVARIRLFTPADMAAACAGSFEDGWLAWELTHIRPLTCGPRVAAARGIYEVTLDSPLR</sequence>
<dbReference type="Pfam" id="PF04266">
    <property type="entry name" value="ASCH"/>
    <property type="match status" value="1"/>
</dbReference>
<reference evidence="2 3" key="1">
    <citation type="submission" date="2023-09" db="EMBL/GenBank/DDBJ databases">
        <title>Xinfangfangia sedmenti sp. nov., isolated the sedment.</title>
        <authorList>
            <person name="Xu L."/>
        </authorList>
    </citation>
    <scope>NUCLEOTIDE SEQUENCE [LARGE SCALE GENOMIC DNA]</scope>
    <source>
        <strain evidence="2 3">LG-4</strain>
    </source>
</reference>
<name>A0ABU1F8F9_9RHOB</name>
<dbReference type="RefSeq" id="WP_310456997.1">
    <property type="nucleotide sequence ID" value="NZ_JAVKPH010000008.1"/>
</dbReference>
<dbReference type="Proteomes" id="UP001247754">
    <property type="component" value="Unassembled WGS sequence"/>
</dbReference>
<dbReference type="InterPro" id="IPR015947">
    <property type="entry name" value="PUA-like_sf"/>
</dbReference>
<proteinExistence type="predicted"/>
<dbReference type="SUPFAM" id="SSF88697">
    <property type="entry name" value="PUA domain-like"/>
    <property type="match status" value="1"/>
</dbReference>
<feature type="domain" description="ASCH" evidence="1">
    <location>
        <begin position="6"/>
        <end position="81"/>
    </location>
</feature>
<comment type="caution">
    <text evidence="2">The sequence shown here is derived from an EMBL/GenBank/DDBJ whole genome shotgun (WGS) entry which is preliminary data.</text>
</comment>
<protein>
    <submittedName>
        <fullName evidence="2">ASCH domain-containing protein</fullName>
    </submittedName>
</protein>
<evidence type="ECO:0000313" key="3">
    <source>
        <dbReference type="Proteomes" id="UP001247754"/>
    </source>
</evidence>
<organism evidence="2 3">
    <name type="scientific">Ruixingdingia sedimenti</name>
    <dbReference type="NCBI Taxonomy" id="3073604"/>
    <lineage>
        <taxon>Bacteria</taxon>
        <taxon>Pseudomonadati</taxon>
        <taxon>Pseudomonadota</taxon>
        <taxon>Alphaproteobacteria</taxon>
        <taxon>Rhodobacterales</taxon>
        <taxon>Paracoccaceae</taxon>
        <taxon>Ruixingdingia</taxon>
    </lineage>
</organism>
<evidence type="ECO:0000313" key="2">
    <source>
        <dbReference type="EMBL" id="MDR5652749.1"/>
    </source>
</evidence>
<accession>A0ABU1F8F9</accession>
<evidence type="ECO:0000259" key="1">
    <source>
        <dbReference type="Pfam" id="PF04266"/>
    </source>
</evidence>
<dbReference type="EMBL" id="JAVKPH010000008">
    <property type="protein sequence ID" value="MDR5652749.1"/>
    <property type="molecule type" value="Genomic_DNA"/>
</dbReference>
<keyword evidence="3" id="KW-1185">Reference proteome</keyword>
<dbReference type="InterPro" id="IPR007374">
    <property type="entry name" value="ASCH_domain"/>
</dbReference>